<evidence type="ECO:0000259" key="5">
    <source>
        <dbReference type="Pfam" id="PF08241"/>
    </source>
</evidence>
<sequence>MNYLEGLAELGVGGAHPGGLKLTKELLKKESINESTVILDVGCGTGQTAAYLAGFYQCAVTAVDYNQMMVDKAINRFKLRKLPVQTMKADITQLPLKSEEYDMVISESVISFTEITRALSEITRILKPGGVFIAIEIVCERTLRDHEKRMLTSFYGFTEIQTEEAWKQQLYREGFHHVRVEKPKLKKEEMTLEDTNDFDLSEKVDEDTFEVLVLHEELMERFKEKLGFRVFRCKL</sequence>
<keyword evidence="7" id="KW-1185">Reference proteome</keyword>
<keyword evidence="2 6" id="KW-0489">Methyltransferase</keyword>
<dbReference type="InterPro" id="IPR013216">
    <property type="entry name" value="Methyltransf_11"/>
</dbReference>
<reference evidence="6" key="1">
    <citation type="submission" date="2021-04" db="EMBL/GenBank/DDBJ databases">
        <title>Isolation and polyphasic classification of algal microorganism.</title>
        <authorList>
            <person name="Wang S."/>
        </authorList>
    </citation>
    <scope>NUCLEOTIDE SEQUENCE</scope>
    <source>
        <strain evidence="6">720a</strain>
    </source>
</reference>
<dbReference type="SUPFAM" id="SSF53335">
    <property type="entry name" value="S-adenosyl-L-methionine-dependent methyltransferases"/>
    <property type="match status" value="1"/>
</dbReference>
<dbReference type="GO" id="GO:0032259">
    <property type="term" value="P:methylation"/>
    <property type="evidence" value="ECO:0007669"/>
    <property type="project" value="UniProtKB-KW"/>
</dbReference>
<dbReference type="Gene3D" id="3.40.50.150">
    <property type="entry name" value="Vaccinia Virus protein VP39"/>
    <property type="match status" value="1"/>
</dbReference>
<evidence type="ECO:0000313" key="7">
    <source>
        <dbReference type="Proteomes" id="UP000675284"/>
    </source>
</evidence>
<protein>
    <submittedName>
        <fullName evidence="6">Class I SAM-dependent methyltransferase</fullName>
    </submittedName>
</protein>
<evidence type="ECO:0000313" key="6">
    <source>
        <dbReference type="EMBL" id="MBR7795095.1"/>
    </source>
</evidence>
<dbReference type="Pfam" id="PF08241">
    <property type="entry name" value="Methyltransf_11"/>
    <property type="match status" value="1"/>
</dbReference>
<dbReference type="CDD" id="cd02440">
    <property type="entry name" value="AdoMet_MTases"/>
    <property type="match status" value="1"/>
</dbReference>
<accession>A0A941DR43</accession>
<evidence type="ECO:0000256" key="1">
    <source>
        <dbReference type="ARBA" id="ARBA00005189"/>
    </source>
</evidence>
<comment type="caution">
    <text evidence="6">The sequence shown here is derived from an EMBL/GenBank/DDBJ whole genome shotgun (WGS) entry which is preliminary data.</text>
</comment>
<dbReference type="GO" id="GO:0008757">
    <property type="term" value="F:S-adenosylmethionine-dependent methyltransferase activity"/>
    <property type="evidence" value="ECO:0007669"/>
    <property type="project" value="InterPro"/>
</dbReference>
<dbReference type="EMBL" id="JAGSOT010000006">
    <property type="protein sequence ID" value="MBR7795095.1"/>
    <property type="molecule type" value="Genomic_DNA"/>
</dbReference>
<evidence type="ECO:0000256" key="4">
    <source>
        <dbReference type="ARBA" id="ARBA00025707"/>
    </source>
</evidence>
<dbReference type="PANTHER" id="PTHR44307">
    <property type="entry name" value="PHOSPHOETHANOLAMINE METHYLTRANSFERASE"/>
    <property type="match status" value="1"/>
</dbReference>
<organism evidence="6 7">
    <name type="scientific">Virgibacillus salarius</name>
    <dbReference type="NCBI Taxonomy" id="447199"/>
    <lineage>
        <taxon>Bacteria</taxon>
        <taxon>Bacillati</taxon>
        <taxon>Bacillota</taxon>
        <taxon>Bacilli</taxon>
        <taxon>Bacillales</taxon>
        <taxon>Bacillaceae</taxon>
        <taxon>Virgibacillus</taxon>
    </lineage>
</organism>
<comment type="pathway">
    <text evidence="1">Lipid metabolism.</text>
</comment>
<dbReference type="InterPro" id="IPR029063">
    <property type="entry name" value="SAM-dependent_MTases_sf"/>
</dbReference>
<evidence type="ECO:0000256" key="2">
    <source>
        <dbReference type="ARBA" id="ARBA00022603"/>
    </source>
</evidence>
<evidence type="ECO:0000256" key="3">
    <source>
        <dbReference type="ARBA" id="ARBA00022679"/>
    </source>
</evidence>
<proteinExistence type="predicted"/>
<keyword evidence="3" id="KW-0808">Transferase</keyword>
<dbReference type="PANTHER" id="PTHR44307:SF2">
    <property type="entry name" value="PHOSPHOETHANOLAMINE METHYLTRANSFERASE ISOFORM X1"/>
    <property type="match status" value="1"/>
</dbReference>
<dbReference type="RefSeq" id="WP_166529955.1">
    <property type="nucleotide sequence ID" value="NZ_JAGSOT010000006.1"/>
</dbReference>
<gene>
    <name evidence="6" type="ORF">KCX74_03450</name>
</gene>
<feature type="domain" description="Methyltransferase type 11" evidence="5">
    <location>
        <begin position="39"/>
        <end position="133"/>
    </location>
</feature>
<comment type="pathway">
    <text evidence="4">Phospholipid metabolism.</text>
</comment>
<dbReference type="AlphaFoldDB" id="A0A941DR43"/>
<dbReference type="Proteomes" id="UP000675284">
    <property type="component" value="Unassembled WGS sequence"/>
</dbReference>
<name>A0A941DR43_9BACI</name>